<evidence type="ECO:0000256" key="2">
    <source>
        <dbReference type="ARBA" id="ARBA00023125"/>
    </source>
</evidence>
<dbReference type="AlphaFoldDB" id="A0A6N2TG74"/>
<proteinExistence type="predicted"/>
<dbReference type="InterPro" id="IPR018356">
    <property type="entry name" value="Tscrpt_reg_HTH_DeoR_CS"/>
</dbReference>
<dbReference type="InterPro" id="IPR036390">
    <property type="entry name" value="WH_DNA-bd_sf"/>
</dbReference>
<dbReference type="GO" id="GO:0003677">
    <property type="term" value="F:DNA binding"/>
    <property type="evidence" value="ECO:0007669"/>
    <property type="project" value="UniProtKB-KW"/>
</dbReference>
<dbReference type="PROSITE" id="PS51000">
    <property type="entry name" value="HTH_DEOR_2"/>
    <property type="match status" value="1"/>
</dbReference>
<dbReference type="RefSeq" id="WP_006567092.1">
    <property type="nucleotide sequence ID" value="NZ_BAABRZ010000001.1"/>
</dbReference>
<keyword evidence="2" id="KW-0238">DNA-binding</keyword>
<dbReference type="Gene3D" id="1.10.10.10">
    <property type="entry name" value="Winged helix-like DNA-binding domain superfamily/Winged helix DNA-binding domain"/>
    <property type="match status" value="1"/>
</dbReference>
<keyword evidence="3" id="KW-0804">Transcription</keyword>
<dbReference type="EMBL" id="CACRSQ010000003">
    <property type="protein sequence ID" value="VYT04710.1"/>
    <property type="molecule type" value="Genomic_DNA"/>
</dbReference>
<dbReference type="SMART" id="SM01134">
    <property type="entry name" value="DeoRC"/>
    <property type="match status" value="1"/>
</dbReference>
<dbReference type="InterPro" id="IPR014036">
    <property type="entry name" value="DeoR-like_C"/>
</dbReference>
<gene>
    <name evidence="4" type="primary">glcR_2</name>
    <name evidence="4" type="ORF">ACLFYP115_01436</name>
</gene>
<evidence type="ECO:0000256" key="1">
    <source>
        <dbReference type="ARBA" id="ARBA00023015"/>
    </source>
</evidence>
<organism evidence="4">
    <name type="scientific">Anaerostipes caccae</name>
    <dbReference type="NCBI Taxonomy" id="105841"/>
    <lineage>
        <taxon>Bacteria</taxon>
        <taxon>Bacillati</taxon>
        <taxon>Bacillota</taxon>
        <taxon>Clostridia</taxon>
        <taxon>Lachnospirales</taxon>
        <taxon>Lachnospiraceae</taxon>
        <taxon>Anaerostipes</taxon>
    </lineage>
</organism>
<reference evidence="4" key="1">
    <citation type="submission" date="2019-11" db="EMBL/GenBank/DDBJ databases">
        <authorList>
            <person name="Feng L."/>
        </authorList>
    </citation>
    <scope>NUCLEOTIDE SEQUENCE</scope>
    <source>
        <strain evidence="4">AcaccaeLFYP115</strain>
    </source>
</reference>
<keyword evidence="1" id="KW-0805">Transcription regulation</keyword>
<dbReference type="SMART" id="SM00420">
    <property type="entry name" value="HTH_DEOR"/>
    <property type="match status" value="1"/>
</dbReference>
<dbReference type="InterPro" id="IPR037171">
    <property type="entry name" value="NagB/RpiA_transferase-like"/>
</dbReference>
<dbReference type="GO" id="GO:0003700">
    <property type="term" value="F:DNA-binding transcription factor activity"/>
    <property type="evidence" value="ECO:0007669"/>
    <property type="project" value="InterPro"/>
</dbReference>
<dbReference type="SUPFAM" id="SSF46785">
    <property type="entry name" value="Winged helix' DNA-binding domain"/>
    <property type="match status" value="1"/>
</dbReference>
<dbReference type="Pfam" id="PF00455">
    <property type="entry name" value="DeoRC"/>
    <property type="match status" value="1"/>
</dbReference>
<evidence type="ECO:0000256" key="3">
    <source>
        <dbReference type="ARBA" id="ARBA00023163"/>
    </source>
</evidence>
<dbReference type="Pfam" id="PF08220">
    <property type="entry name" value="HTH_DeoR"/>
    <property type="match status" value="1"/>
</dbReference>
<dbReference type="PRINTS" id="PR00037">
    <property type="entry name" value="HTHLACR"/>
</dbReference>
<dbReference type="InterPro" id="IPR001034">
    <property type="entry name" value="DeoR_HTH"/>
</dbReference>
<sequence>MSFEDRERKIIQLVKEKNYISVKELTKLLYVSEPTIRRDLTLLEKKGLLKRNRGGASYVSRQQTQYPQAFRHDENIQEKKYIARLASQFVQNGDSVFMDASSSCFYLAQYINRDKKLNVMTHGFAAAKELAKSSNINVEVVCGKYDIFNDAVYGADACNYVRSRYADICFMSMGGLDVSQGLTNLYLEDAEITRVYHQQAKKTILLADHTKINCKYYIKVFDLAEIDVLITDRPLPEEFDAFCFDHDIDVIFE</sequence>
<dbReference type="PROSITE" id="PS00894">
    <property type="entry name" value="HTH_DEOR_1"/>
    <property type="match status" value="1"/>
</dbReference>
<name>A0A6N2TG74_9FIRM</name>
<evidence type="ECO:0000313" key="4">
    <source>
        <dbReference type="EMBL" id="VYT04710.1"/>
    </source>
</evidence>
<dbReference type="PANTHER" id="PTHR30363:SF44">
    <property type="entry name" value="AGA OPERON TRANSCRIPTIONAL REPRESSOR-RELATED"/>
    <property type="match status" value="1"/>
</dbReference>
<dbReference type="Gene3D" id="3.40.50.1360">
    <property type="match status" value="1"/>
</dbReference>
<dbReference type="InterPro" id="IPR036388">
    <property type="entry name" value="WH-like_DNA-bd_sf"/>
</dbReference>
<dbReference type="SUPFAM" id="SSF100950">
    <property type="entry name" value="NagB/RpiA/CoA transferase-like"/>
    <property type="match status" value="1"/>
</dbReference>
<dbReference type="GeneID" id="69470846"/>
<accession>A0A6N2TG74</accession>
<dbReference type="InterPro" id="IPR050313">
    <property type="entry name" value="Carb_Metab_HTH_regulators"/>
</dbReference>
<dbReference type="PANTHER" id="PTHR30363">
    <property type="entry name" value="HTH-TYPE TRANSCRIPTIONAL REGULATOR SRLR-RELATED"/>
    <property type="match status" value="1"/>
</dbReference>
<protein>
    <submittedName>
        <fullName evidence="4">HTH-type transcriptional repressor GlcR</fullName>
    </submittedName>
</protein>